<gene>
    <name evidence="1" type="ORF">MJG53_019119</name>
</gene>
<organism evidence="1 2">
    <name type="scientific">Ovis ammon polii x Ovis aries</name>
    <dbReference type="NCBI Taxonomy" id="2918886"/>
    <lineage>
        <taxon>Eukaryota</taxon>
        <taxon>Metazoa</taxon>
        <taxon>Chordata</taxon>
        <taxon>Craniata</taxon>
        <taxon>Vertebrata</taxon>
        <taxon>Euteleostomi</taxon>
        <taxon>Mammalia</taxon>
        <taxon>Eutheria</taxon>
        <taxon>Laurasiatheria</taxon>
        <taxon>Artiodactyla</taxon>
        <taxon>Ruminantia</taxon>
        <taxon>Pecora</taxon>
        <taxon>Bovidae</taxon>
        <taxon>Caprinae</taxon>
        <taxon>Ovis</taxon>
    </lineage>
</organism>
<name>A0ACB9U2D9_9CETA</name>
<keyword evidence="2" id="KW-1185">Reference proteome</keyword>
<dbReference type="Proteomes" id="UP001057279">
    <property type="component" value="Linkage Group LG26"/>
</dbReference>
<reference evidence="1" key="1">
    <citation type="submission" date="2022-03" db="EMBL/GenBank/DDBJ databases">
        <title>Genomic analyses of argali, domestic sheep and their hybrids provide insights into chromosomal evolution, heterosis and genetic basis of agronomic traits.</title>
        <authorList>
            <person name="Li M."/>
        </authorList>
    </citation>
    <scope>NUCLEOTIDE SEQUENCE</scope>
    <source>
        <strain evidence="1">F1 hybrid</strain>
    </source>
</reference>
<dbReference type="EMBL" id="CM043051">
    <property type="protein sequence ID" value="KAI4555429.1"/>
    <property type="molecule type" value="Genomic_DNA"/>
</dbReference>
<comment type="caution">
    <text evidence="1">The sequence shown here is derived from an EMBL/GenBank/DDBJ whole genome shotgun (WGS) entry which is preliminary data.</text>
</comment>
<protein>
    <submittedName>
        <fullName evidence="1">Uncharacterized protein</fullName>
    </submittedName>
</protein>
<proteinExistence type="predicted"/>
<accession>A0ACB9U2D9</accession>
<evidence type="ECO:0000313" key="2">
    <source>
        <dbReference type="Proteomes" id="UP001057279"/>
    </source>
</evidence>
<evidence type="ECO:0000313" key="1">
    <source>
        <dbReference type="EMBL" id="KAI4555429.1"/>
    </source>
</evidence>
<sequence>MTVLASAIKVCSTVSCAHTWIPITNLQSGRDTSEDRRPTAAVAAAYRSKKPLEIYKFFKTDIWHGFLVQTEKCSQREVPGALVSITWTAGGTGLSLPGLCLPVSSGCELWWWGLWDPSQVHSWCCPCVPLEFGRAEARLFCMDPASQKMHYYRYSNAEVSCWYKYLLFSYNIVFWLAGVVFLGVGLWAWSEKGVLSDLTKVTRMHGVDPVVLVLMVGVVMFTLGFAGCVGALRENICLLNFFCSTIVLIFFLELAVAVLAFLFQDWVRDRFREFFESNIRSYRDDIDLQNLIDSLQKANQCCGAYGPEDWDLNVYFNCSGASYSREKCGVPFSCCVPDPAQKVVNTQCGYDVRTQLKSKWDESIFTKGCIQALESWLPRNIYIVAGVFIAISLLQIFGIFLARTLISDIEAVKAGHHF</sequence>